<feature type="compositionally biased region" description="Polar residues" evidence="1">
    <location>
        <begin position="94"/>
        <end position="105"/>
    </location>
</feature>
<dbReference type="AlphaFoldDB" id="A0A067N102"/>
<feature type="compositionally biased region" description="Basic and acidic residues" evidence="1">
    <location>
        <begin position="528"/>
        <end position="546"/>
    </location>
</feature>
<sequence>MDPAVSLPTSPSSTHSHKRSWPSARPTSVTDSLGSLPSSHASSPLQSHPSGSWSAATPSRASADYSHQSFVLSQASSPHEFPAASSPLDPHSSPFAQSPQPPEWNSLNHLQQAYFSIASRGNSETGHHGTSSPLPSPGLIPSDAIPYFGQPYQGMPFAPPSDAHTLQQHQWSNSYALPVSAPLEPSSRGDSSKLTLQYPPGAPYQPGRARPSASSNAVNSPRHHIPESSAGSGTEKGPIASGKKSWASNATSSHTRAAPTPMVPAQLNTASLGVPQGTYETTIRALGQAPGNLPMTVSTHTMSSYPVPPSLWMSPVATSPFSPSTATELNRARRFITSPNASFAQSQLDPSLPSASTVRSASGLSAFHGTSITSKTSAPPTRSPSIISDILTDDLFAGVSSKAAAELVAATQNVTLSSSFPSPILSGGSPVESVGSHHSNQDEADPEQMAKEDPLATKVWKMFSRTKASLPHAQRMENLTWRMMALALRKKREEDKREEGLKLERIKLEKEQQERTLQQQQQQPPPLDSKEGVRAEEKRDKNETGKADGAASGVKVEQLKGFPEEVKDAEETVEGDEVRGRRVDKGKGRITKIVGFGVEGDQDDDGCVFWP</sequence>
<evidence type="ECO:0000313" key="4">
    <source>
        <dbReference type="Proteomes" id="UP000027195"/>
    </source>
</evidence>
<feature type="compositionally biased region" description="Basic and acidic residues" evidence="1">
    <location>
        <begin position="562"/>
        <end position="578"/>
    </location>
</feature>
<feature type="domain" description="Nitrogen regulatory protein areA GATA-like" evidence="2">
    <location>
        <begin position="459"/>
        <end position="485"/>
    </location>
</feature>
<proteinExistence type="predicted"/>
<feature type="compositionally biased region" description="Polar residues" evidence="1">
    <location>
        <begin position="120"/>
        <end position="130"/>
    </location>
</feature>
<feature type="compositionally biased region" description="Polar residues" evidence="1">
    <location>
        <begin position="246"/>
        <end position="255"/>
    </location>
</feature>
<evidence type="ECO:0000256" key="1">
    <source>
        <dbReference type="SAM" id="MobiDB-lite"/>
    </source>
</evidence>
<feature type="compositionally biased region" description="Low complexity" evidence="1">
    <location>
        <begin position="131"/>
        <end position="142"/>
    </location>
</feature>
<protein>
    <recommendedName>
        <fullName evidence="2">Nitrogen regulatory protein areA GATA-like domain-containing protein</fullName>
    </recommendedName>
</protein>
<dbReference type="OrthoDB" id="515401at2759"/>
<keyword evidence="4" id="KW-1185">Reference proteome</keyword>
<feature type="region of interest" description="Disordered" evidence="1">
    <location>
        <begin position="511"/>
        <end position="578"/>
    </location>
</feature>
<dbReference type="InParanoid" id="A0A067N102"/>
<dbReference type="STRING" id="930990.A0A067N102"/>
<accession>A0A067N102</accession>
<feature type="compositionally biased region" description="Polar residues" evidence="1">
    <location>
        <begin position="51"/>
        <end position="77"/>
    </location>
</feature>
<feature type="compositionally biased region" description="Low complexity" evidence="1">
    <location>
        <begin position="32"/>
        <end position="50"/>
    </location>
</feature>
<dbReference type="HOGENOM" id="CLU_446866_0_0_1"/>
<feature type="region of interest" description="Disordered" evidence="1">
    <location>
        <begin position="120"/>
        <end position="145"/>
    </location>
</feature>
<evidence type="ECO:0000313" key="3">
    <source>
        <dbReference type="EMBL" id="KDQ21539.1"/>
    </source>
</evidence>
<reference evidence="4" key="1">
    <citation type="journal article" date="2014" name="Proc. Natl. Acad. Sci. U.S.A.">
        <title>Extensive sampling of basidiomycete genomes demonstrates inadequacy of the white-rot/brown-rot paradigm for wood decay fungi.</title>
        <authorList>
            <person name="Riley R."/>
            <person name="Salamov A.A."/>
            <person name="Brown D.W."/>
            <person name="Nagy L.G."/>
            <person name="Floudas D."/>
            <person name="Held B.W."/>
            <person name="Levasseur A."/>
            <person name="Lombard V."/>
            <person name="Morin E."/>
            <person name="Otillar R."/>
            <person name="Lindquist E.A."/>
            <person name="Sun H."/>
            <person name="LaButti K.M."/>
            <person name="Schmutz J."/>
            <person name="Jabbour D."/>
            <person name="Luo H."/>
            <person name="Baker S.E."/>
            <person name="Pisabarro A.G."/>
            <person name="Walton J.D."/>
            <person name="Blanchette R.A."/>
            <person name="Henrissat B."/>
            <person name="Martin F."/>
            <person name="Cullen D."/>
            <person name="Hibbett D.S."/>
            <person name="Grigoriev I.V."/>
        </authorList>
    </citation>
    <scope>NUCLEOTIDE SEQUENCE [LARGE SCALE GENOMIC DNA]</scope>
    <source>
        <strain evidence="4">FD-172 SS1</strain>
    </source>
</reference>
<dbReference type="EMBL" id="KL198016">
    <property type="protein sequence ID" value="KDQ21539.1"/>
    <property type="molecule type" value="Genomic_DNA"/>
</dbReference>
<organism evidence="3 4">
    <name type="scientific">Botryobasidium botryosum (strain FD-172 SS1)</name>
    <dbReference type="NCBI Taxonomy" id="930990"/>
    <lineage>
        <taxon>Eukaryota</taxon>
        <taxon>Fungi</taxon>
        <taxon>Dikarya</taxon>
        <taxon>Basidiomycota</taxon>
        <taxon>Agaricomycotina</taxon>
        <taxon>Agaricomycetes</taxon>
        <taxon>Cantharellales</taxon>
        <taxon>Botryobasidiaceae</taxon>
        <taxon>Botryobasidium</taxon>
    </lineage>
</organism>
<evidence type="ECO:0000259" key="2">
    <source>
        <dbReference type="Pfam" id="PF08550"/>
    </source>
</evidence>
<feature type="region of interest" description="Disordered" evidence="1">
    <location>
        <begin position="427"/>
        <end position="450"/>
    </location>
</feature>
<feature type="region of interest" description="Disordered" evidence="1">
    <location>
        <begin position="181"/>
        <end position="264"/>
    </location>
</feature>
<feature type="region of interest" description="Disordered" evidence="1">
    <location>
        <begin position="1"/>
        <end position="105"/>
    </location>
</feature>
<dbReference type="InterPro" id="IPR013860">
    <property type="entry name" value="AreA_GATA"/>
</dbReference>
<gene>
    <name evidence="3" type="ORF">BOTBODRAFT_206053</name>
</gene>
<name>A0A067N102_BOTB1</name>
<dbReference type="Pfam" id="PF08550">
    <property type="entry name" value="GATA_AreA"/>
    <property type="match status" value="1"/>
</dbReference>
<dbReference type="Proteomes" id="UP000027195">
    <property type="component" value="Unassembled WGS sequence"/>
</dbReference>